<dbReference type="EMBL" id="PQIB02000001">
    <property type="protein sequence ID" value="RLN42563.1"/>
    <property type="molecule type" value="Genomic_DNA"/>
</dbReference>
<reference evidence="3" key="1">
    <citation type="journal article" date="2019" name="Nat. Commun.">
        <title>The genome of broomcorn millet.</title>
        <authorList>
            <person name="Zou C."/>
            <person name="Miki D."/>
            <person name="Li D."/>
            <person name="Tang Q."/>
            <person name="Xiao L."/>
            <person name="Rajput S."/>
            <person name="Deng P."/>
            <person name="Jia W."/>
            <person name="Huang R."/>
            <person name="Zhang M."/>
            <person name="Sun Y."/>
            <person name="Hu J."/>
            <person name="Fu X."/>
            <person name="Schnable P.S."/>
            <person name="Li F."/>
            <person name="Zhang H."/>
            <person name="Feng B."/>
            <person name="Zhu X."/>
            <person name="Liu R."/>
            <person name="Schnable J.C."/>
            <person name="Zhu J.-K."/>
            <person name="Zhang H."/>
        </authorList>
    </citation>
    <scope>NUCLEOTIDE SEQUENCE [LARGE SCALE GENOMIC DNA]</scope>
</reference>
<evidence type="ECO:0000313" key="3">
    <source>
        <dbReference type="Proteomes" id="UP000275267"/>
    </source>
</evidence>
<sequence>MAQGSCCATRTSTTSRRRGPWRIPPAWRGTRSPESTTELAASGDTLRTYAVAEVAPRLVAELRASNHSRTASACSVLVIANTAVMFQD</sequence>
<protein>
    <submittedName>
        <fullName evidence="2">Uncharacterized protein</fullName>
    </submittedName>
</protein>
<accession>A0A3L6TQJ1</accession>
<evidence type="ECO:0000256" key="1">
    <source>
        <dbReference type="SAM" id="MobiDB-lite"/>
    </source>
</evidence>
<name>A0A3L6TQJ1_PANMI</name>
<gene>
    <name evidence="2" type="ORF">C2845_PM01G29440</name>
</gene>
<evidence type="ECO:0000313" key="2">
    <source>
        <dbReference type="EMBL" id="RLN42563.1"/>
    </source>
</evidence>
<proteinExistence type="predicted"/>
<comment type="caution">
    <text evidence="2">The sequence shown here is derived from an EMBL/GenBank/DDBJ whole genome shotgun (WGS) entry which is preliminary data.</text>
</comment>
<feature type="region of interest" description="Disordered" evidence="1">
    <location>
        <begin position="1"/>
        <end position="40"/>
    </location>
</feature>
<dbReference type="AlphaFoldDB" id="A0A3L6TQJ1"/>
<keyword evidence="3" id="KW-1185">Reference proteome</keyword>
<organism evidence="2 3">
    <name type="scientific">Panicum miliaceum</name>
    <name type="common">Proso millet</name>
    <name type="synonym">Broomcorn millet</name>
    <dbReference type="NCBI Taxonomy" id="4540"/>
    <lineage>
        <taxon>Eukaryota</taxon>
        <taxon>Viridiplantae</taxon>
        <taxon>Streptophyta</taxon>
        <taxon>Embryophyta</taxon>
        <taxon>Tracheophyta</taxon>
        <taxon>Spermatophyta</taxon>
        <taxon>Magnoliopsida</taxon>
        <taxon>Liliopsida</taxon>
        <taxon>Poales</taxon>
        <taxon>Poaceae</taxon>
        <taxon>PACMAD clade</taxon>
        <taxon>Panicoideae</taxon>
        <taxon>Panicodae</taxon>
        <taxon>Paniceae</taxon>
        <taxon>Panicinae</taxon>
        <taxon>Panicum</taxon>
        <taxon>Panicum sect. Panicum</taxon>
    </lineage>
</organism>
<dbReference type="Proteomes" id="UP000275267">
    <property type="component" value="Unassembled WGS sequence"/>
</dbReference>